<dbReference type="PANTHER" id="PTHR18962">
    <property type="entry name" value="COILED-COIL DOMAIN-CONTAINING PROTEIN 39"/>
    <property type="match status" value="1"/>
</dbReference>
<proteinExistence type="inferred from homology"/>
<comment type="function">
    <text evidence="4">Required for assembly of dynein regulatory complex (DRC) and inner dynein arm (IDA) complexes, which are responsible for ciliary beat regulation, thereby playing a central role in motility in cilia and flagella. Probably acts together with CCDC40 to form a molecular ruler that determines the 96 nanometer (nm) repeat length and arrangements of components in cilia and flagella. Not required for outer dynein arm complexes assembly.</text>
</comment>
<dbReference type="GO" id="GO:0036159">
    <property type="term" value="P:inner dynein arm assembly"/>
    <property type="evidence" value="ECO:0007669"/>
    <property type="project" value="InterPro"/>
</dbReference>
<protein>
    <recommendedName>
        <fullName evidence="2">Coiled-coil domain-containing protein 39</fullName>
    </recommendedName>
</protein>
<dbReference type="PANTHER" id="PTHR18962:SF0">
    <property type="entry name" value="COILED-COIL DOMAIN-CONTAINING PROTEIN 39"/>
    <property type="match status" value="1"/>
</dbReference>
<evidence type="ECO:0000313" key="7">
    <source>
        <dbReference type="EnsemblMetazoa" id="GAUT012718-PA"/>
    </source>
</evidence>
<dbReference type="AlphaFoldDB" id="A0A1A9UR53"/>
<keyword evidence="3 5" id="KW-0175">Coiled coil</keyword>
<reference evidence="7" key="1">
    <citation type="submission" date="2020-05" db="UniProtKB">
        <authorList>
            <consortium name="EnsemblMetazoa"/>
        </authorList>
    </citation>
    <scope>IDENTIFICATION</scope>
    <source>
        <strain evidence="7">TTRI</strain>
    </source>
</reference>
<organism evidence="7 8">
    <name type="scientific">Glossina austeni</name>
    <name type="common">Savannah tsetse fly</name>
    <dbReference type="NCBI Taxonomy" id="7395"/>
    <lineage>
        <taxon>Eukaryota</taxon>
        <taxon>Metazoa</taxon>
        <taxon>Ecdysozoa</taxon>
        <taxon>Arthropoda</taxon>
        <taxon>Hexapoda</taxon>
        <taxon>Insecta</taxon>
        <taxon>Pterygota</taxon>
        <taxon>Neoptera</taxon>
        <taxon>Endopterygota</taxon>
        <taxon>Diptera</taxon>
        <taxon>Brachycera</taxon>
        <taxon>Muscomorpha</taxon>
        <taxon>Hippoboscoidea</taxon>
        <taxon>Glossinidae</taxon>
        <taxon>Glossina</taxon>
    </lineage>
</organism>
<accession>A0A1A9UR53</accession>
<feature type="compositionally biased region" description="Low complexity" evidence="6">
    <location>
        <begin position="846"/>
        <end position="862"/>
    </location>
</feature>
<feature type="region of interest" description="Disordered" evidence="6">
    <location>
        <begin position="841"/>
        <end position="863"/>
    </location>
</feature>
<dbReference type="EnsemblMetazoa" id="GAUT012718-RA">
    <property type="protein sequence ID" value="GAUT012718-PA"/>
    <property type="gene ID" value="GAUT012718"/>
</dbReference>
<name>A0A1A9UR53_GLOAU</name>
<sequence length="876" mass="102254">MNATLLKKAMAAMGWNTSSQVPMANEENRAILEEIYELFISKDDVIANDHNVTERYEKLQQHAKNAEMTINHNLKLLEAYQRETRTEAHLYKLAQRTHSKLREDLKSISKEWNNYKNFVDTTEKEMCKRKHNIDDATNRIKWAKTALIEWRQAMEDGNRGYQLIDMYYKDDQKQAKLQNQRRQKITCEMEVSRNKLIDLYNEQKTLECNLECTANLYRTAHSERRQMVNIWKLAVTQMVQREKDIYHTEKKLLVKRELATEKGRELKASEDRLNGIIENNRTVEMNIEELNTEASQIKEQIQMLSDMVILKTNEVDILQKELQGLAHRVEQQRIENRRNIQLQTDRLTQIKELNGLVETLTKKLKDKQNQNLSAAQRLQQLEDLMDAEEKISNQVGKENERINGLAYRGMMQLKSFQDDAQTLLTAADAYRSGAVAMKRNIDNTEKQLKHQTEVHYDMAFKVLQLEHKIMTLKGGLIDLELEANNKDYLKELEEQHNKVVKVLQATQMQNKKLDNDMRKLTVIYNNDTAELDKINFKIKEAQVYCEGSLKLLKDITRRNQGYIVDLSIFKMRTNEFEIEINHCDDNTYNLSKHRVHLNRTISDRIVEIKSQLDLLKLKRKHLNEELSTLRADIGERTKHLEAVKARFELTSKLLGLNADGTLITATQLRVETAQEKQMLLDEVKILQRKYIKLHKHNEISLKEKHGLEKTLEMEHNKRLENIDFLTRLRKELDEQKIKMHRADHELKQALKAIKQQNISNELLELYEHDVDLKELEKRNMNVLNQLGDIADNDYELGPKIARAIADRGMKLPHLLHKTRSGISWRSDISGCDALSLSSKIGDLPETSRSSVSEESQMKSSTSAKLSVVSLDFPGKK</sequence>
<dbReference type="GO" id="GO:0005576">
    <property type="term" value="C:extracellular region"/>
    <property type="evidence" value="ECO:0007669"/>
    <property type="project" value="GOC"/>
</dbReference>
<evidence type="ECO:0000256" key="5">
    <source>
        <dbReference type="SAM" id="Coils"/>
    </source>
</evidence>
<evidence type="ECO:0000256" key="6">
    <source>
        <dbReference type="SAM" id="MobiDB-lite"/>
    </source>
</evidence>
<feature type="coiled-coil region" evidence="5">
    <location>
        <begin position="273"/>
        <end position="398"/>
    </location>
</feature>
<evidence type="ECO:0000256" key="1">
    <source>
        <dbReference type="ARBA" id="ARBA00005805"/>
    </source>
</evidence>
<evidence type="ECO:0000256" key="3">
    <source>
        <dbReference type="ARBA" id="ARBA00023054"/>
    </source>
</evidence>
<dbReference type="Pfam" id="PF24161">
    <property type="entry name" value="CCDC39"/>
    <property type="match status" value="1"/>
</dbReference>
<dbReference type="GO" id="GO:0060285">
    <property type="term" value="P:cilium-dependent cell motility"/>
    <property type="evidence" value="ECO:0007669"/>
    <property type="project" value="TreeGrafter"/>
</dbReference>
<dbReference type="InterPro" id="IPR033290">
    <property type="entry name" value="CCDC39"/>
</dbReference>
<dbReference type="GO" id="GO:0060287">
    <property type="term" value="P:epithelial cilium movement involved in determination of left/right asymmetry"/>
    <property type="evidence" value="ECO:0007669"/>
    <property type="project" value="TreeGrafter"/>
</dbReference>
<dbReference type="Proteomes" id="UP000078200">
    <property type="component" value="Unassembled WGS sequence"/>
</dbReference>
<evidence type="ECO:0000256" key="4">
    <source>
        <dbReference type="ARBA" id="ARBA00045182"/>
    </source>
</evidence>
<feature type="coiled-coil region" evidence="5">
    <location>
        <begin position="725"/>
        <end position="792"/>
    </location>
</feature>
<keyword evidence="8" id="KW-1185">Reference proteome</keyword>
<evidence type="ECO:0000313" key="8">
    <source>
        <dbReference type="Proteomes" id="UP000078200"/>
    </source>
</evidence>
<evidence type="ECO:0000256" key="2">
    <source>
        <dbReference type="ARBA" id="ARBA00016725"/>
    </source>
</evidence>
<feature type="coiled-coil region" evidence="5">
    <location>
        <begin position="605"/>
        <end position="632"/>
    </location>
</feature>
<dbReference type="VEuPathDB" id="VectorBase:GAUT012718"/>
<dbReference type="GO" id="GO:0005930">
    <property type="term" value="C:axoneme"/>
    <property type="evidence" value="ECO:0007669"/>
    <property type="project" value="InterPro"/>
</dbReference>
<dbReference type="STRING" id="7395.A0A1A9UR53"/>
<comment type="similarity">
    <text evidence="1">Belongs to the CCDC39 family.</text>
</comment>